<dbReference type="InterPro" id="IPR043366">
    <property type="entry name" value="HECTD4"/>
</dbReference>
<feature type="compositionally biased region" description="Low complexity" evidence="1">
    <location>
        <begin position="1451"/>
        <end position="1478"/>
    </location>
</feature>
<gene>
    <name evidence="2" type="ORF">llap_13991</name>
</gene>
<evidence type="ECO:0008006" key="4">
    <source>
        <dbReference type="Google" id="ProtNLM"/>
    </source>
</evidence>
<evidence type="ECO:0000313" key="2">
    <source>
        <dbReference type="EMBL" id="PKU35705.1"/>
    </source>
</evidence>
<feature type="region of interest" description="Disordered" evidence="1">
    <location>
        <begin position="1451"/>
        <end position="1500"/>
    </location>
</feature>
<feature type="region of interest" description="Disordered" evidence="1">
    <location>
        <begin position="1033"/>
        <end position="1052"/>
    </location>
</feature>
<organism evidence="2 3">
    <name type="scientific">Limosa lapponica baueri</name>
    <dbReference type="NCBI Taxonomy" id="1758121"/>
    <lineage>
        <taxon>Eukaryota</taxon>
        <taxon>Metazoa</taxon>
        <taxon>Chordata</taxon>
        <taxon>Craniata</taxon>
        <taxon>Vertebrata</taxon>
        <taxon>Euteleostomi</taxon>
        <taxon>Archelosauria</taxon>
        <taxon>Archosauria</taxon>
        <taxon>Dinosauria</taxon>
        <taxon>Saurischia</taxon>
        <taxon>Theropoda</taxon>
        <taxon>Coelurosauria</taxon>
        <taxon>Aves</taxon>
        <taxon>Neognathae</taxon>
        <taxon>Neoaves</taxon>
        <taxon>Charadriiformes</taxon>
        <taxon>Scolopacidae</taxon>
        <taxon>Limosa</taxon>
    </lineage>
</organism>
<evidence type="ECO:0000256" key="1">
    <source>
        <dbReference type="SAM" id="MobiDB-lite"/>
    </source>
</evidence>
<proteinExistence type="predicted"/>
<feature type="compositionally biased region" description="Basic residues" evidence="1">
    <location>
        <begin position="1479"/>
        <end position="1488"/>
    </location>
</feature>
<evidence type="ECO:0000313" key="3">
    <source>
        <dbReference type="Proteomes" id="UP000233556"/>
    </source>
</evidence>
<keyword evidence="3" id="KW-1185">Reference proteome</keyword>
<reference evidence="3" key="2">
    <citation type="submission" date="2017-12" db="EMBL/GenBank/DDBJ databases">
        <title>Genome sequence of the Bar-tailed Godwit (Limosa lapponica baueri).</title>
        <authorList>
            <person name="Lima N.C.B."/>
            <person name="Parody-Merino A.M."/>
            <person name="Battley P.F."/>
            <person name="Fidler A.E."/>
            <person name="Prosdocimi F."/>
        </authorList>
    </citation>
    <scope>NUCLEOTIDE SEQUENCE [LARGE SCALE GENOMIC DNA]</scope>
</reference>
<dbReference type="OrthoDB" id="5986060at2759"/>
<feature type="region of interest" description="Disordered" evidence="1">
    <location>
        <begin position="1612"/>
        <end position="1642"/>
    </location>
</feature>
<feature type="compositionally biased region" description="Basic and acidic residues" evidence="1">
    <location>
        <begin position="1612"/>
        <end position="1628"/>
    </location>
</feature>
<protein>
    <recommendedName>
        <fullName evidence="4">HECT domain-containing protein</fullName>
    </recommendedName>
</protein>
<dbReference type="GO" id="GO:0042593">
    <property type="term" value="P:glucose homeostasis"/>
    <property type="evidence" value="ECO:0007669"/>
    <property type="project" value="TreeGrafter"/>
</dbReference>
<dbReference type="PANTHER" id="PTHR46435">
    <property type="entry name" value="E3 UBIQUITIN-PROTEIN LIGASE HECTD4-RELATED"/>
    <property type="match status" value="1"/>
</dbReference>
<dbReference type="EMBL" id="KZ508089">
    <property type="protein sequence ID" value="PKU35705.1"/>
    <property type="molecule type" value="Genomic_DNA"/>
</dbReference>
<dbReference type="Proteomes" id="UP000233556">
    <property type="component" value="Unassembled WGS sequence"/>
</dbReference>
<name>A0A2I0TPK8_LIMLA</name>
<dbReference type="PANTHER" id="PTHR46435:SF1">
    <property type="entry name" value="E3 UBIQUITIN-PROTEIN LIGASE HECTD4-RELATED"/>
    <property type="match status" value="1"/>
</dbReference>
<accession>A0A2I0TPK8</accession>
<reference evidence="3" key="1">
    <citation type="submission" date="2017-11" db="EMBL/GenBank/DDBJ databases">
        <authorList>
            <person name="Lima N.C."/>
            <person name="Parody-Merino A.M."/>
            <person name="Battley P.F."/>
            <person name="Fidler A.E."/>
            <person name="Prosdocimi F."/>
        </authorList>
    </citation>
    <scope>NUCLEOTIDE SEQUENCE [LARGE SCALE GENOMIC DNA]</scope>
</reference>
<sequence length="1730" mass="187132">MSRQYHAAAEKARMVLKTEQEYCIEDTGICPHHSTLILSFETKNPTELAERLRSVCGNQSNAYARLLEYRLNALRGLWNAQRQLALEEQHDRESSGDEEALALLKRQGLLQQPEQAPFTSRMGLLLVFPLIQSQSRTDPSLCNITAEVLLNCLRDCQPLSLTKEPADCLNGIESLLCSWLEDTSASGQQIPYKQKENAAAALVALACARGSLKTFVHTVHLLQKQTDLGSLPVADVLYRLLLLEGGPGSPSCLLGGKHIVSWGFEDMLPAPDANSSSSSENKDADLGRCLAADGLYLYTTNSVGRGISKLGSGLHGTLRGFVYCRNEELETGWVAFGNSKLLHRPVSFDNKPHSLFQVVDQHTLQVCQIIPMPVNHFPVGSTMTTVHLSSDGTYFYWIWSPASLNEKTPKGHSVFMDIFELIVENGVCIANPLQERIILMRKEGESAKSINEMLLSRLSRYRASPSATLAALTGSTISNTLKEDQAGACYDTMNNMIWTCSNDYIDQWCNPGNQAFHCVCQRLGVSHVITEPKGDATTTNEVINQLLHHVGAMCIHQLNLLAASNNLPITNFLGKQHPIEAHHLSSICDIMEKAMVNGDTCIIRCILVVFQELKTSILSLATQILTGCDEVLEMLQQVTTALINSDISDREQRLKGLEQITKATMLGHLLPVLLTSLMHPNLQTLTMADALMPQLVQLVLYTSQSNSVFYVLKLVIYAGPNTNSRKVAEYGGNTLGYGSRSVLGTGWPKDLVKESSEDVSGGLPFLVDLALGLSVLACSMLRILYNGPEITKDEETCQELLRSKLLQRCQWQVEANGVISPALTPSPSPLPLTIDEDREFTYPSDVLVPPVGHYFDLPRIRLPPGIMIKLREISGRARPQFRPSIKKPTISNILTTNRIEELTCGGMVEQVQEAFGETMTSVVSLCARYPIACANSIGLLCTIPYTRSEEKCLVRSGLVQLMDRLCSLSSQTESSSNEKQTKKQKVATMAWAAFQSGCCEVITEEAAAALRKATKWAQSGLIVSVGPPIETVNPETTSGLSTGDKKKTAQTSICRERNSELARTDPVRPFISGHVANSMAAEVIALLHSLLMAPESNAAQIWTTTAEKVLSRALMYIPQLGKYAESILENGSSSGRKLAKLQRIARQAVAALCALGGFKETIKIGSEVQVLGKGIAGSIGVVASINEQEGIATVKFPPTSIDSRKTSQASDTLTIPLSRLCVPRSENTKVRANFGSRQFAYAEGQAHRNAADLCIDLAEEISANFEALPFAMASDSDNDAGTSIASDPGTHGPPCRIAAVATAQQHGTISSSSILLAQSLQHCIHSQNCAATDLFYQGNSQAIREWLTVAITRTLHQGEESLLDLTKQICSFLQLNPCLAMLMALQSELHKLYDEETQNWVSGNACGGSGVGAADQGRFSTYFHALMEVCLAVAEVTLPINMSVTANVMSSTSAPNLSDSSSSSSSSPGQTPQSPSLLSKRKKVKMKREKTSSSGKRSSSRAAETDAAILSIGGSKPEDMLWFHRALTLLIILRHLTKKDPQGLGVTNDAVADACQALVGPTAHSRLLVISGIPTHLEESTVRNAIRKACNAHGGVFKDEIYIPLQEEDPKKVKDKAEGGECRTELEKPTVSSSADSLDISSSSSVTPAMSVSASASTSQASLCSSQGISRTVSDISVDQYQAGLELAIPPGLLEPHVVSSQESLDLSHCSTGSLGSLGSLGEPLDNVLL</sequence>
<feature type="compositionally biased region" description="Low complexity" evidence="1">
    <location>
        <begin position="1632"/>
        <end position="1642"/>
    </location>
</feature>